<accession>A0ABY2IRX7</accession>
<evidence type="ECO:0000313" key="4">
    <source>
        <dbReference type="Proteomes" id="UP000297604"/>
    </source>
</evidence>
<gene>
    <name evidence="3" type="ORF">E3O46_06735</name>
</gene>
<dbReference type="InterPro" id="IPR018392">
    <property type="entry name" value="LysM"/>
</dbReference>
<dbReference type="Pfam" id="PF01476">
    <property type="entry name" value="LysM"/>
    <property type="match status" value="3"/>
</dbReference>
<dbReference type="SUPFAM" id="SSF54106">
    <property type="entry name" value="LysM domain"/>
    <property type="match status" value="3"/>
</dbReference>
<feature type="signal peptide" evidence="1">
    <location>
        <begin position="1"/>
        <end position="25"/>
    </location>
</feature>
<protein>
    <submittedName>
        <fullName evidence="3">LysM peptidoglycan-binding domain-containing protein</fullName>
    </submittedName>
</protein>
<organism evidence="3 4">
    <name type="scientific">Cryobacterium glucosi</name>
    <dbReference type="NCBI Taxonomy" id="1259175"/>
    <lineage>
        <taxon>Bacteria</taxon>
        <taxon>Bacillati</taxon>
        <taxon>Actinomycetota</taxon>
        <taxon>Actinomycetes</taxon>
        <taxon>Micrococcales</taxon>
        <taxon>Microbacteriaceae</taxon>
        <taxon>Cryobacterium</taxon>
    </lineage>
</organism>
<sequence length="404" mass="40322">MFAALPLAVACTVAIGLNLASPAEAASLSRKPLKNPAQLPASAGTSAPAQRVQAEAAPNQYTVVAGDTVSGIASRFGLSTAAVLASNGLSWSTKIFPGQQLTLAEGAAPAAAPAPTPVASELTRYTIVTGDTISGIAAAHGIAVAAVLSANGLDRASIIFPGQALVIPTGSAPAAAAPAVALVSATTAAPGASHTIATGETVSTIAAAAGVSIRAILQANNLGWSSIIYPGQQLSIPAPAAESVATASVTPLPAPEPGPAPTAVLGQVTPLSDEMRANARIIVATGRAAGVNDQGLVIALVAAAQESGLRNVHYGDRDSLGLFQQRPGKGWGSPDQVMDPVRASQAFFGGAGNPNPGVTRGLLDIPGWDGLSVTQAAQAVQLSAFPDYYAKWETSARFWLSELG</sequence>
<feature type="domain" description="LysM" evidence="2">
    <location>
        <begin position="123"/>
        <end position="167"/>
    </location>
</feature>
<dbReference type="EMBL" id="SOFS01000016">
    <property type="protein sequence ID" value="TFC21402.1"/>
    <property type="molecule type" value="Genomic_DNA"/>
</dbReference>
<evidence type="ECO:0000313" key="3">
    <source>
        <dbReference type="EMBL" id="TFC21402.1"/>
    </source>
</evidence>
<feature type="chain" id="PRO_5047271822" evidence="1">
    <location>
        <begin position="26"/>
        <end position="404"/>
    </location>
</feature>
<dbReference type="CDD" id="cd00118">
    <property type="entry name" value="LysM"/>
    <property type="match status" value="2"/>
</dbReference>
<name>A0ABY2IRX7_9MICO</name>
<evidence type="ECO:0000259" key="2">
    <source>
        <dbReference type="PROSITE" id="PS51782"/>
    </source>
</evidence>
<dbReference type="Proteomes" id="UP000297604">
    <property type="component" value="Unassembled WGS sequence"/>
</dbReference>
<feature type="domain" description="LysM" evidence="2">
    <location>
        <begin position="192"/>
        <end position="236"/>
    </location>
</feature>
<dbReference type="SMART" id="SM00257">
    <property type="entry name" value="LysM"/>
    <property type="match status" value="3"/>
</dbReference>
<feature type="domain" description="LysM" evidence="2">
    <location>
        <begin position="59"/>
        <end position="103"/>
    </location>
</feature>
<comment type="caution">
    <text evidence="3">The sequence shown here is derived from an EMBL/GenBank/DDBJ whole genome shotgun (WGS) entry which is preliminary data.</text>
</comment>
<dbReference type="PANTHER" id="PTHR33734:SF22">
    <property type="entry name" value="MEMBRANE-BOUND LYTIC MUREIN TRANSGLYCOSYLASE D"/>
    <property type="match status" value="1"/>
</dbReference>
<proteinExistence type="predicted"/>
<dbReference type="Gene3D" id="3.10.350.10">
    <property type="entry name" value="LysM domain"/>
    <property type="match status" value="3"/>
</dbReference>
<reference evidence="3 4" key="1">
    <citation type="submission" date="2019-03" db="EMBL/GenBank/DDBJ databases">
        <title>Genomics of glacier-inhabiting Cryobacterium strains.</title>
        <authorList>
            <person name="Liu Q."/>
            <person name="Xin Y.-H."/>
        </authorList>
    </citation>
    <scope>NUCLEOTIDE SEQUENCE [LARGE SCALE GENOMIC DNA]</scope>
    <source>
        <strain evidence="3 4">MDB1-5</strain>
    </source>
</reference>
<evidence type="ECO:0000256" key="1">
    <source>
        <dbReference type="SAM" id="SignalP"/>
    </source>
</evidence>
<dbReference type="InterPro" id="IPR036779">
    <property type="entry name" value="LysM_dom_sf"/>
</dbReference>
<dbReference type="PANTHER" id="PTHR33734">
    <property type="entry name" value="LYSM DOMAIN-CONTAINING GPI-ANCHORED PROTEIN 2"/>
    <property type="match status" value="1"/>
</dbReference>
<keyword evidence="4" id="KW-1185">Reference proteome</keyword>
<dbReference type="PROSITE" id="PS51782">
    <property type="entry name" value="LYSM"/>
    <property type="match status" value="3"/>
</dbReference>
<keyword evidence="1" id="KW-0732">Signal</keyword>